<dbReference type="STRING" id="7574.A0A1S3I4D5"/>
<gene>
    <name evidence="2 3" type="primary">LOC106160899</name>
</gene>
<dbReference type="Proteomes" id="UP000085678">
    <property type="component" value="Unplaced"/>
</dbReference>
<proteinExistence type="predicted"/>
<dbReference type="Gene3D" id="1.20.920.60">
    <property type="match status" value="1"/>
</dbReference>
<dbReference type="AlphaFoldDB" id="A0A1S3I4D5"/>
<evidence type="ECO:0000313" key="3">
    <source>
        <dbReference type="RefSeq" id="XP_013393135.1"/>
    </source>
</evidence>
<dbReference type="GO" id="GO:0007018">
    <property type="term" value="P:microtubule-based movement"/>
    <property type="evidence" value="ECO:0007669"/>
    <property type="project" value="InterPro"/>
</dbReference>
<dbReference type="RefSeq" id="XP_013393135.1">
    <property type="nucleotide sequence ID" value="XM_013537681.1"/>
</dbReference>
<accession>A0A1S3I4D5</accession>
<dbReference type="RefSeq" id="XP_013393127.1">
    <property type="nucleotide sequence ID" value="XM_013537673.1"/>
</dbReference>
<dbReference type="GO" id="GO:0045505">
    <property type="term" value="F:dynein intermediate chain binding"/>
    <property type="evidence" value="ECO:0007669"/>
    <property type="project" value="InterPro"/>
</dbReference>
<evidence type="ECO:0000313" key="1">
    <source>
        <dbReference type="Proteomes" id="UP000085678"/>
    </source>
</evidence>
<evidence type="ECO:0000313" key="2">
    <source>
        <dbReference type="RefSeq" id="XP_013393127.1"/>
    </source>
</evidence>
<dbReference type="GeneID" id="106160899"/>
<sequence>MSTVKTADLTELKSLAAPPQDVKSILHAVVLLLGYPEKLASNWKFVRKVMVHKGEQGMMHGMEHFDAKKVSKVSAVKARALLDSLNVERVKQVSRASVSFLLWAKSHLEEVEAAVI</sequence>
<dbReference type="GO" id="GO:0051959">
    <property type="term" value="F:dynein light intermediate chain binding"/>
    <property type="evidence" value="ECO:0007669"/>
    <property type="project" value="InterPro"/>
</dbReference>
<dbReference type="PANTHER" id="PTHR45703">
    <property type="entry name" value="DYNEIN HEAVY CHAIN"/>
    <property type="match status" value="1"/>
</dbReference>
<dbReference type="KEGG" id="lak:106160899"/>
<reference evidence="2 3" key="1">
    <citation type="submission" date="2025-04" db="UniProtKB">
        <authorList>
            <consortium name="RefSeq"/>
        </authorList>
    </citation>
    <scope>IDENTIFICATION</scope>
    <source>
        <tissue evidence="2 3">Gonads</tissue>
    </source>
</reference>
<dbReference type="PANTHER" id="PTHR45703:SF36">
    <property type="entry name" value="DYNEIN HEAVY CHAIN, CYTOPLASMIC"/>
    <property type="match status" value="1"/>
</dbReference>
<dbReference type="InterPro" id="IPR026983">
    <property type="entry name" value="DHC"/>
</dbReference>
<organism evidence="1 2">
    <name type="scientific">Lingula anatina</name>
    <name type="common">Brachiopod</name>
    <name type="synonym">Lingula unguis</name>
    <dbReference type="NCBI Taxonomy" id="7574"/>
    <lineage>
        <taxon>Eukaryota</taxon>
        <taxon>Metazoa</taxon>
        <taxon>Spiralia</taxon>
        <taxon>Lophotrochozoa</taxon>
        <taxon>Brachiopoda</taxon>
        <taxon>Linguliformea</taxon>
        <taxon>Lingulata</taxon>
        <taxon>Lingulida</taxon>
        <taxon>Linguloidea</taxon>
        <taxon>Lingulidae</taxon>
        <taxon>Lingula</taxon>
    </lineage>
</organism>
<dbReference type="OrthoDB" id="6136670at2759"/>
<keyword evidence="1" id="KW-1185">Reference proteome</keyword>
<protein>
    <submittedName>
        <fullName evidence="2 3">Uncharacterized protein LOC106160899</fullName>
    </submittedName>
</protein>
<dbReference type="GO" id="GO:0030286">
    <property type="term" value="C:dynein complex"/>
    <property type="evidence" value="ECO:0007669"/>
    <property type="project" value="InterPro"/>
</dbReference>
<name>A0A1S3I4D5_LINAN</name>